<feature type="transmembrane region" description="Helical" evidence="1">
    <location>
        <begin position="166"/>
        <end position="188"/>
    </location>
</feature>
<feature type="transmembrane region" description="Helical" evidence="1">
    <location>
        <begin position="195"/>
        <end position="216"/>
    </location>
</feature>
<accession>A0ABY9H9Y5</accession>
<protein>
    <submittedName>
        <fullName evidence="2">ABC transporter permease</fullName>
    </submittedName>
</protein>
<dbReference type="RefSeq" id="WP_305937818.1">
    <property type="nucleotide sequence ID" value="NZ_CP132191.1"/>
</dbReference>
<name>A0ABY9H9Y5_9MOLU</name>
<feature type="transmembrane region" description="Helical" evidence="1">
    <location>
        <begin position="102"/>
        <end position="129"/>
    </location>
</feature>
<dbReference type="Proteomes" id="UP001237011">
    <property type="component" value="Chromosome"/>
</dbReference>
<reference evidence="2" key="1">
    <citation type="submission" date="2023-08" db="EMBL/GenBank/DDBJ databases">
        <title>Complete genome sequence of Mycoplasma seminis 2200.</title>
        <authorList>
            <person name="Spergser J."/>
        </authorList>
    </citation>
    <scope>NUCLEOTIDE SEQUENCE [LARGE SCALE GENOMIC DNA]</scope>
    <source>
        <strain evidence="2">2200</strain>
    </source>
</reference>
<keyword evidence="1" id="KW-0812">Transmembrane</keyword>
<evidence type="ECO:0000313" key="3">
    <source>
        <dbReference type="Proteomes" id="UP001237011"/>
    </source>
</evidence>
<evidence type="ECO:0000256" key="1">
    <source>
        <dbReference type="SAM" id="Phobius"/>
    </source>
</evidence>
<gene>
    <name evidence="2" type="ORF">Q8852_03615</name>
</gene>
<proteinExistence type="predicted"/>
<sequence length="484" mass="54023">MKTLNKKARVKSKTETSFNGIFALINIHFWKAFVGPFFAFGYPIIFILICGLIFNYPMIISSSLTIGPVAIACVSLPTAIFEFKKSTLLKRIGATNIKPLRFLLYVASYYFIIMLFSGLWTLLFAVIIFGPNYFNEGKVVYEQMIGGTQYNITLSSLKKLFGQIEIWGLIYSLFTLTLVSLAVGLFIVSVSKSILMIQAIGSTLLIISMFLTGQVFPMVAVSEVKGMWWLSYLTPFKSPITQNKMAFEGKAALSYLAQINNKEVNFGLNGTELYTVGDLEAYLESIAKYTAVSKTYPIIQGEGFASQINELLHKLNNIAGKEYTSIAFEKYNIFNVSDLYCSINTLKSYQPLIVPSEVVIQQSVAHSLEEVLNNNASAKDFITNLVISPKENGSEAKLVQDLISNVTLDTLNQNAHQLTELIMKRSEFKNLSNSYIMLASSGVTTKDLLYIGSKAENIINFILPYAWSILLIGLSAKSFRWSTR</sequence>
<feature type="transmembrane region" description="Helical" evidence="1">
    <location>
        <begin position="21"/>
        <end position="54"/>
    </location>
</feature>
<organism evidence="2 3">
    <name type="scientific">Mycoplasma seminis</name>
    <dbReference type="NCBI Taxonomy" id="512749"/>
    <lineage>
        <taxon>Bacteria</taxon>
        <taxon>Bacillati</taxon>
        <taxon>Mycoplasmatota</taxon>
        <taxon>Mollicutes</taxon>
        <taxon>Mycoplasmataceae</taxon>
        <taxon>Mycoplasma</taxon>
    </lineage>
</organism>
<keyword evidence="1" id="KW-0472">Membrane</keyword>
<keyword evidence="3" id="KW-1185">Reference proteome</keyword>
<feature type="transmembrane region" description="Helical" evidence="1">
    <location>
        <begin position="60"/>
        <end position="81"/>
    </location>
</feature>
<evidence type="ECO:0000313" key="2">
    <source>
        <dbReference type="EMBL" id="WLP85382.1"/>
    </source>
</evidence>
<dbReference type="EMBL" id="CP132191">
    <property type="protein sequence ID" value="WLP85382.1"/>
    <property type="molecule type" value="Genomic_DNA"/>
</dbReference>
<keyword evidence="1" id="KW-1133">Transmembrane helix</keyword>